<proteinExistence type="predicted"/>
<organism evidence="2 3">
    <name type="scientific">Facklamia miroungae</name>
    <dbReference type="NCBI Taxonomy" id="120956"/>
    <lineage>
        <taxon>Bacteria</taxon>
        <taxon>Bacillati</taxon>
        <taxon>Bacillota</taxon>
        <taxon>Bacilli</taxon>
        <taxon>Lactobacillales</taxon>
        <taxon>Aerococcaceae</taxon>
        <taxon>Facklamia</taxon>
    </lineage>
</organism>
<dbReference type="STRING" id="120956.SAMN05421791_10823"/>
<dbReference type="AlphaFoldDB" id="A0A1G7U220"/>
<reference evidence="2 3" key="1">
    <citation type="submission" date="2016-10" db="EMBL/GenBank/DDBJ databases">
        <authorList>
            <person name="de Groot N.N."/>
        </authorList>
    </citation>
    <scope>NUCLEOTIDE SEQUENCE [LARGE SCALE GENOMIC DNA]</scope>
    <source>
        <strain evidence="2 3">ATCC BAA-466</strain>
    </source>
</reference>
<sequence length="256" mass="29990">MGLMNGMKNKRGLIIPMILCFMLLSHIIYMGIIHLNALHRQRIQQSNHYYQLQIQSLLSHFILYSFITDQWSVSLEETILDDCHLLQKETFNAYKLHSNDLLHPTLNIIKVEDSNSEAFLLLHKMHIYLQPSLNFQPAFTRIEPDGEWLNKQQIMPYAAEVNEFSFETITQELVSQGYNIFQQIETSKEAQWVGTLSNDYQFEFNSGTTFITSDTEELCFSSTLPSGDCFEKRWRSSEINYLLQWQGNLYQETHAN</sequence>
<dbReference type="EMBL" id="FNCK01000008">
    <property type="protein sequence ID" value="SDG41596.1"/>
    <property type="molecule type" value="Genomic_DNA"/>
</dbReference>
<evidence type="ECO:0000313" key="3">
    <source>
        <dbReference type="Proteomes" id="UP000199708"/>
    </source>
</evidence>
<keyword evidence="1" id="KW-1133">Transmembrane helix</keyword>
<name>A0A1G7U220_9LACT</name>
<dbReference type="Proteomes" id="UP000199708">
    <property type="component" value="Unassembled WGS sequence"/>
</dbReference>
<keyword evidence="1" id="KW-0812">Transmembrane</keyword>
<evidence type="ECO:0000313" key="2">
    <source>
        <dbReference type="EMBL" id="SDG41596.1"/>
    </source>
</evidence>
<keyword evidence="1" id="KW-0472">Membrane</keyword>
<protein>
    <submittedName>
        <fullName evidence="2">Uncharacterized protein</fullName>
    </submittedName>
</protein>
<keyword evidence="3" id="KW-1185">Reference proteome</keyword>
<feature type="transmembrane region" description="Helical" evidence="1">
    <location>
        <begin position="12"/>
        <end position="32"/>
    </location>
</feature>
<gene>
    <name evidence="2" type="ORF">SAMN05421791_10823</name>
</gene>
<evidence type="ECO:0000256" key="1">
    <source>
        <dbReference type="SAM" id="Phobius"/>
    </source>
</evidence>
<accession>A0A1G7U220</accession>